<gene>
    <name evidence="1" type="ORF">K7472_27910</name>
</gene>
<evidence type="ECO:0000313" key="1">
    <source>
        <dbReference type="EMBL" id="MBY8888640.1"/>
    </source>
</evidence>
<accession>A0ABS7QZK6</accession>
<reference evidence="1 2" key="1">
    <citation type="submission" date="2021-08" db="EMBL/GenBank/DDBJ databases">
        <title>Streptomyces sp. PTM05 isolated from lichen.</title>
        <authorList>
            <person name="Somphong A."/>
            <person name="Phongsopitanun W."/>
            <person name="Tanasupawat S."/>
        </authorList>
    </citation>
    <scope>NUCLEOTIDE SEQUENCE [LARGE SCALE GENOMIC DNA]</scope>
    <source>
        <strain evidence="1 2">Ptm05</strain>
    </source>
</reference>
<organism evidence="1 2">
    <name type="scientific">Streptantibioticus parmotrematis</name>
    <dbReference type="NCBI Taxonomy" id="2873249"/>
    <lineage>
        <taxon>Bacteria</taxon>
        <taxon>Bacillati</taxon>
        <taxon>Actinomycetota</taxon>
        <taxon>Actinomycetes</taxon>
        <taxon>Kitasatosporales</taxon>
        <taxon>Streptomycetaceae</taxon>
        <taxon>Streptantibioticus</taxon>
    </lineage>
</organism>
<dbReference type="EMBL" id="JAINVZ010000027">
    <property type="protein sequence ID" value="MBY8888640.1"/>
    <property type="molecule type" value="Genomic_DNA"/>
</dbReference>
<protein>
    <submittedName>
        <fullName evidence="1">Uncharacterized protein</fullName>
    </submittedName>
</protein>
<evidence type="ECO:0000313" key="2">
    <source>
        <dbReference type="Proteomes" id="UP001198565"/>
    </source>
</evidence>
<name>A0ABS7QZK6_9ACTN</name>
<keyword evidence="2" id="KW-1185">Reference proteome</keyword>
<comment type="caution">
    <text evidence="1">The sequence shown here is derived from an EMBL/GenBank/DDBJ whole genome shotgun (WGS) entry which is preliminary data.</text>
</comment>
<dbReference type="RefSeq" id="WP_222981355.1">
    <property type="nucleotide sequence ID" value="NZ_JAINVZ010000027.1"/>
</dbReference>
<sequence length="240" mass="27953">MNLFLTGLEHRAATARDLPGLLGAEACRWVREWDQESLEVVIEGRLVNTHPCEMLLTLRDHEDSGRRIWYTHRNQSVFLLDGEEVDLGHAILRPEQEVSFTWIDRRPREEWVAIHNLHERNRWKDPELELPKLTALETVRAILRRQSSEWARESKVKRSGFRIVCEPRTSQRVATVWSAEVIQPPIRTAGRDEDGAIVFEARKESVTGPLDDRIVHYRADFDPTLALVMTPKRRRLSGRL</sequence>
<dbReference type="Proteomes" id="UP001198565">
    <property type="component" value="Unassembled WGS sequence"/>
</dbReference>
<proteinExistence type="predicted"/>